<dbReference type="PANTHER" id="PTHR48081:SF8">
    <property type="entry name" value="ALPHA_BETA HYDROLASE FOLD-3 DOMAIN-CONTAINING PROTEIN-RELATED"/>
    <property type="match status" value="1"/>
</dbReference>
<dbReference type="Proteomes" id="UP001165541">
    <property type="component" value="Unassembled WGS sequence"/>
</dbReference>
<sequence>MQSTSFPSTPSPACGSPMAIAVDRVRALSARYYACPDAGAAHPLVLHLHGGAFVAGLPAQGAPVAQLLCDAGAAVLSLDYPVAPAHPFPRPLETAYAALVWVQQQRKRLACTGSRLFVAGEEAGGNLAAALAMVARDRGGPELAGQILLSPMLDVCVATASQRQAGAGHVGCPWADGWRSYLAEASDAMHPYAAPANAMRLAGLPPALLITARDDPLRDETHAYAQRLQQAGVPAGEAVLSLATEWPLSYRDPSQADAPWARAVRTHLRRFLEAHR</sequence>
<proteinExistence type="predicted"/>
<dbReference type="InterPro" id="IPR029058">
    <property type="entry name" value="AB_hydrolase_fold"/>
</dbReference>
<dbReference type="GO" id="GO:0016787">
    <property type="term" value="F:hydrolase activity"/>
    <property type="evidence" value="ECO:0007669"/>
    <property type="project" value="UniProtKB-KW"/>
</dbReference>
<reference evidence="3" key="1">
    <citation type="submission" date="2022-05" db="EMBL/GenBank/DDBJ databases">
        <title>Schlegelella sp. nov., isolated from mangrove soil.</title>
        <authorList>
            <person name="Liu Y."/>
            <person name="Ge X."/>
            <person name="Liu W."/>
        </authorList>
    </citation>
    <scope>NUCLEOTIDE SEQUENCE</scope>
    <source>
        <strain evidence="3">S2-27</strain>
    </source>
</reference>
<dbReference type="InterPro" id="IPR013094">
    <property type="entry name" value="AB_hydrolase_3"/>
</dbReference>
<dbReference type="Gene3D" id="3.40.50.1820">
    <property type="entry name" value="alpha/beta hydrolase"/>
    <property type="match status" value="1"/>
</dbReference>
<evidence type="ECO:0000256" key="1">
    <source>
        <dbReference type="ARBA" id="ARBA00022801"/>
    </source>
</evidence>
<name>A0ABT0YUU3_9BURK</name>
<dbReference type="SUPFAM" id="SSF53474">
    <property type="entry name" value="alpha/beta-Hydrolases"/>
    <property type="match status" value="1"/>
</dbReference>
<keyword evidence="1 3" id="KW-0378">Hydrolase</keyword>
<dbReference type="RefSeq" id="WP_251780073.1">
    <property type="nucleotide sequence ID" value="NZ_JAMKFE010000013.1"/>
</dbReference>
<evidence type="ECO:0000313" key="3">
    <source>
        <dbReference type="EMBL" id="MCM5681588.1"/>
    </source>
</evidence>
<feature type="domain" description="Alpha/beta hydrolase fold-3" evidence="2">
    <location>
        <begin position="45"/>
        <end position="235"/>
    </location>
</feature>
<dbReference type="EMBL" id="JAMKFE010000013">
    <property type="protein sequence ID" value="MCM5681588.1"/>
    <property type="molecule type" value="Genomic_DNA"/>
</dbReference>
<protein>
    <submittedName>
        <fullName evidence="3">Alpha/beta hydrolase</fullName>
    </submittedName>
</protein>
<dbReference type="PANTHER" id="PTHR48081">
    <property type="entry name" value="AB HYDROLASE SUPERFAMILY PROTEIN C4A8.06C"/>
    <property type="match status" value="1"/>
</dbReference>
<comment type="caution">
    <text evidence="3">The sequence shown here is derived from an EMBL/GenBank/DDBJ whole genome shotgun (WGS) entry which is preliminary data.</text>
</comment>
<keyword evidence="4" id="KW-1185">Reference proteome</keyword>
<evidence type="ECO:0000313" key="4">
    <source>
        <dbReference type="Proteomes" id="UP001165541"/>
    </source>
</evidence>
<dbReference type="Pfam" id="PF07859">
    <property type="entry name" value="Abhydrolase_3"/>
    <property type="match status" value="1"/>
</dbReference>
<dbReference type="InterPro" id="IPR050300">
    <property type="entry name" value="GDXG_lipolytic_enzyme"/>
</dbReference>
<accession>A0ABT0YUU3</accession>
<organism evidence="3 4">
    <name type="scientific">Caldimonas mangrovi</name>
    <dbReference type="NCBI Taxonomy" id="2944811"/>
    <lineage>
        <taxon>Bacteria</taxon>
        <taxon>Pseudomonadati</taxon>
        <taxon>Pseudomonadota</taxon>
        <taxon>Betaproteobacteria</taxon>
        <taxon>Burkholderiales</taxon>
        <taxon>Sphaerotilaceae</taxon>
        <taxon>Caldimonas</taxon>
    </lineage>
</organism>
<evidence type="ECO:0000259" key="2">
    <source>
        <dbReference type="Pfam" id="PF07859"/>
    </source>
</evidence>
<gene>
    <name evidence="3" type="ORF">M8A51_18845</name>
</gene>